<dbReference type="Proteomes" id="UP000249789">
    <property type="component" value="Unassembled WGS sequence"/>
</dbReference>
<evidence type="ECO:0000313" key="2">
    <source>
        <dbReference type="EMBL" id="RAK79167.1"/>
    </source>
</evidence>
<accession>A0A8G1RUY8</accession>
<dbReference type="EMBL" id="KZ824634">
    <property type="protein sequence ID" value="RAK79167.1"/>
    <property type="molecule type" value="Genomic_DNA"/>
</dbReference>
<protein>
    <submittedName>
        <fullName evidence="2">Uncharacterized protein</fullName>
    </submittedName>
</protein>
<dbReference type="VEuPathDB" id="FungiDB:BO72DRAFT_506226"/>
<organism evidence="2 3">
    <name type="scientific">Aspergillus fijiensis CBS 313.89</name>
    <dbReference type="NCBI Taxonomy" id="1448319"/>
    <lineage>
        <taxon>Eukaryota</taxon>
        <taxon>Fungi</taxon>
        <taxon>Dikarya</taxon>
        <taxon>Ascomycota</taxon>
        <taxon>Pezizomycotina</taxon>
        <taxon>Eurotiomycetes</taxon>
        <taxon>Eurotiomycetidae</taxon>
        <taxon>Eurotiales</taxon>
        <taxon>Aspergillaceae</taxon>
        <taxon>Aspergillus</taxon>
    </lineage>
</organism>
<keyword evidence="1" id="KW-0472">Membrane</keyword>
<name>A0A8G1RUY8_9EURO</name>
<dbReference type="OrthoDB" id="3700556at2759"/>
<evidence type="ECO:0000256" key="1">
    <source>
        <dbReference type="SAM" id="Phobius"/>
    </source>
</evidence>
<keyword evidence="3" id="KW-1185">Reference proteome</keyword>
<sequence>MFRRPRQTTADNLSLRLSKMLQPIPVIPWSALAMWYLGVPVGVGAPMIVVQDADYPIAQSRLAKAGFTRSVPNRNPHPAIIASHPSPQQMLTQINAGYHRVDRSCAVFDYPNDDPKDKDMQLYLYLFPNSLAHVFDGWRWQEAPRHETGATVAAAAQRYESYGNLHYALERALVESVVRAAVEEESATGFSAWGEDLRCCVAMMNGWVFGGGQ</sequence>
<feature type="transmembrane region" description="Helical" evidence="1">
    <location>
        <begin position="26"/>
        <end position="49"/>
    </location>
</feature>
<gene>
    <name evidence="2" type="ORF">BO72DRAFT_506226</name>
</gene>
<dbReference type="GeneID" id="63866552"/>
<proteinExistence type="predicted"/>
<dbReference type="RefSeq" id="XP_040803177.1">
    <property type="nucleotide sequence ID" value="XM_040949219.1"/>
</dbReference>
<reference evidence="2 3" key="1">
    <citation type="submission" date="2018-02" db="EMBL/GenBank/DDBJ databases">
        <title>The genomes of Aspergillus section Nigri reveals drivers in fungal speciation.</title>
        <authorList>
            <consortium name="DOE Joint Genome Institute"/>
            <person name="Vesth T.C."/>
            <person name="Nybo J."/>
            <person name="Theobald S."/>
            <person name="Brandl J."/>
            <person name="Frisvad J.C."/>
            <person name="Nielsen K.F."/>
            <person name="Lyhne E.K."/>
            <person name="Kogle M.E."/>
            <person name="Kuo A."/>
            <person name="Riley R."/>
            <person name="Clum A."/>
            <person name="Nolan M."/>
            <person name="Lipzen A."/>
            <person name="Salamov A."/>
            <person name="Henrissat B."/>
            <person name="Wiebenga A."/>
            <person name="De vries R.P."/>
            <person name="Grigoriev I.V."/>
            <person name="Mortensen U.H."/>
            <person name="Andersen M.R."/>
            <person name="Baker S.E."/>
        </authorList>
    </citation>
    <scope>NUCLEOTIDE SEQUENCE [LARGE SCALE GENOMIC DNA]</scope>
    <source>
        <strain evidence="2 3">CBS 313.89</strain>
    </source>
</reference>
<keyword evidence="1" id="KW-0812">Transmembrane</keyword>
<keyword evidence="1" id="KW-1133">Transmembrane helix</keyword>
<dbReference type="AlphaFoldDB" id="A0A8G1RUY8"/>
<evidence type="ECO:0000313" key="3">
    <source>
        <dbReference type="Proteomes" id="UP000249789"/>
    </source>
</evidence>